<dbReference type="SUPFAM" id="SSF57903">
    <property type="entry name" value="FYVE/PHD zinc finger"/>
    <property type="match status" value="1"/>
</dbReference>
<dbReference type="GO" id="GO:0044878">
    <property type="term" value="P:mitotic cytokinesis checkpoint signaling"/>
    <property type="evidence" value="ECO:0007669"/>
    <property type="project" value="TreeGrafter"/>
</dbReference>
<feature type="compositionally biased region" description="Basic and acidic residues" evidence="5">
    <location>
        <begin position="189"/>
        <end position="211"/>
    </location>
</feature>
<feature type="region of interest" description="Disordered" evidence="5">
    <location>
        <begin position="346"/>
        <end position="370"/>
    </location>
</feature>
<comment type="caution">
    <text evidence="7">The sequence shown here is derived from an EMBL/GenBank/DDBJ whole genome shotgun (WGS) entry which is preliminary data.</text>
</comment>
<evidence type="ECO:0000256" key="5">
    <source>
        <dbReference type="SAM" id="MobiDB-lite"/>
    </source>
</evidence>
<keyword evidence="3" id="KW-0862">Zinc</keyword>
<dbReference type="InterPro" id="IPR011011">
    <property type="entry name" value="Znf_FYVE_PHD"/>
</dbReference>
<dbReference type="GO" id="GO:0005813">
    <property type="term" value="C:centrosome"/>
    <property type="evidence" value="ECO:0007669"/>
    <property type="project" value="TreeGrafter"/>
</dbReference>
<dbReference type="SUPFAM" id="SSF57845">
    <property type="entry name" value="B-box zinc-binding domain"/>
    <property type="match status" value="1"/>
</dbReference>
<feature type="compositionally biased region" description="Acidic residues" evidence="5">
    <location>
        <begin position="178"/>
        <end position="188"/>
    </location>
</feature>
<feature type="region of interest" description="Disordered" evidence="5">
    <location>
        <begin position="145"/>
        <end position="327"/>
    </location>
</feature>
<dbReference type="CDD" id="cd15749">
    <property type="entry name" value="FYVE_ZFY19"/>
    <property type="match status" value="1"/>
</dbReference>
<dbReference type="PROSITE" id="PS50178">
    <property type="entry name" value="ZF_FYVE"/>
    <property type="match status" value="1"/>
</dbReference>
<evidence type="ECO:0000256" key="2">
    <source>
        <dbReference type="ARBA" id="ARBA00022771"/>
    </source>
</evidence>
<dbReference type="AlphaFoldDB" id="A0AA88YA09"/>
<dbReference type="Pfam" id="PF22586">
    <property type="entry name" value="ANCHR-like_BBOX"/>
    <property type="match status" value="1"/>
</dbReference>
<feature type="compositionally biased region" description="Polar residues" evidence="5">
    <location>
        <begin position="213"/>
        <end position="225"/>
    </location>
</feature>
<evidence type="ECO:0000256" key="3">
    <source>
        <dbReference type="ARBA" id="ARBA00022833"/>
    </source>
</evidence>
<protein>
    <recommendedName>
        <fullName evidence="6">FYVE-type domain-containing protein</fullName>
    </recommendedName>
</protein>
<dbReference type="GO" id="GO:0032154">
    <property type="term" value="C:cleavage furrow"/>
    <property type="evidence" value="ECO:0007669"/>
    <property type="project" value="TreeGrafter"/>
</dbReference>
<keyword evidence="2 4" id="KW-0863">Zinc-finger</keyword>
<evidence type="ECO:0000259" key="6">
    <source>
        <dbReference type="PROSITE" id="PS50178"/>
    </source>
</evidence>
<dbReference type="GO" id="GO:0032266">
    <property type="term" value="F:phosphatidylinositol-3-phosphate binding"/>
    <property type="evidence" value="ECO:0007669"/>
    <property type="project" value="TreeGrafter"/>
</dbReference>
<dbReference type="InterPro" id="IPR000306">
    <property type="entry name" value="Znf_FYVE"/>
</dbReference>
<dbReference type="InterPro" id="IPR013083">
    <property type="entry name" value="Znf_RING/FYVE/PHD"/>
</dbReference>
<dbReference type="GO" id="GO:0030496">
    <property type="term" value="C:midbody"/>
    <property type="evidence" value="ECO:0007669"/>
    <property type="project" value="TreeGrafter"/>
</dbReference>
<dbReference type="PANTHER" id="PTHR46603:SF1">
    <property type="entry name" value="ABSCISSION_NOCUT CHECKPOINT REGULATOR"/>
    <property type="match status" value="1"/>
</dbReference>
<dbReference type="PANTHER" id="PTHR46603">
    <property type="entry name" value="ABSCISSION/NOCUT CHECKPOINT REGULATOR"/>
    <property type="match status" value="1"/>
</dbReference>
<accession>A0AA88YA09</accession>
<keyword evidence="1" id="KW-0479">Metal-binding</keyword>
<dbReference type="Proteomes" id="UP001186944">
    <property type="component" value="Unassembled WGS sequence"/>
</dbReference>
<evidence type="ECO:0000313" key="8">
    <source>
        <dbReference type="Proteomes" id="UP001186944"/>
    </source>
</evidence>
<dbReference type="CDD" id="cd19817">
    <property type="entry name" value="Bbox1_ANCHR-like"/>
    <property type="match status" value="1"/>
</dbReference>
<dbReference type="InterPro" id="IPR044553">
    <property type="entry name" value="Bbox1_ANCHR"/>
</dbReference>
<keyword evidence="8" id="KW-1185">Reference proteome</keyword>
<evidence type="ECO:0000256" key="1">
    <source>
        <dbReference type="ARBA" id="ARBA00022723"/>
    </source>
</evidence>
<organism evidence="7 8">
    <name type="scientific">Pinctada imbricata</name>
    <name type="common">Atlantic pearl-oyster</name>
    <name type="synonym">Pinctada martensii</name>
    <dbReference type="NCBI Taxonomy" id="66713"/>
    <lineage>
        <taxon>Eukaryota</taxon>
        <taxon>Metazoa</taxon>
        <taxon>Spiralia</taxon>
        <taxon>Lophotrochozoa</taxon>
        <taxon>Mollusca</taxon>
        <taxon>Bivalvia</taxon>
        <taxon>Autobranchia</taxon>
        <taxon>Pteriomorphia</taxon>
        <taxon>Pterioida</taxon>
        <taxon>Pterioidea</taxon>
        <taxon>Pteriidae</taxon>
        <taxon>Pinctada</taxon>
    </lineage>
</organism>
<feature type="domain" description="FYVE-type" evidence="6">
    <location>
        <begin position="1"/>
        <end position="56"/>
    </location>
</feature>
<feature type="compositionally biased region" description="Basic and acidic residues" evidence="5">
    <location>
        <begin position="271"/>
        <end position="302"/>
    </location>
</feature>
<evidence type="ECO:0000256" key="4">
    <source>
        <dbReference type="PROSITE-ProRule" id="PRU00091"/>
    </source>
</evidence>
<name>A0AA88YA09_PINIB</name>
<dbReference type="Gene3D" id="3.30.40.10">
    <property type="entry name" value="Zinc/RING finger domain, C3HC4 (zinc finger)"/>
    <property type="match status" value="1"/>
</dbReference>
<dbReference type="SMART" id="SM00064">
    <property type="entry name" value="FYVE"/>
    <property type="match status" value="1"/>
</dbReference>
<reference evidence="7" key="1">
    <citation type="submission" date="2019-08" db="EMBL/GenBank/DDBJ databases">
        <title>The improved chromosome-level genome for the pearl oyster Pinctada fucata martensii using PacBio sequencing and Hi-C.</title>
        <authorList>
            <person name="Zheng Z."/>
        </authorList>
    </citation>
    <scope>NUCLEOTIDE SEQUENCE</scope>
    <source>
        <strain evidence="7">ZZ-2019</strain>
        <tissue evidence="7">Adductor muscle</tissue>
    </source>
</reference>
<evidence type="ECO:0000313" key="7">
    <source>
        <dbReference type="EMBL" id="KAK3092400.1"/>
    </source>
</evidence>
<dbReference type="InterPro" id="IPR017455">
    <property type="entry name" value="Znf_FYVE-rel"/>
</dbReference>
<proteinExistence type="predicted"/>
<dbReference type="GO" id="GO:0009838">
    <property type="term" value="P:abscission"/>
    <property type="evidence" value="ECO:0007669"/>
    <property type="project" value="TreeGrafter"/>
</dbReference>
<dbReference type="Pfam" id="PF01363">
    <property type="entry name" value="FYVE"/>
    <property type="match status" value="1"/>
</dbReference>
<sequence>MPCYGCGDSFGFFAKEHGCKNCGFAFCSKCLSKKTKVPKLNDEKHSVCNKCYNILTGKVKPKDDKERFDPPEAYKKRMAALEERESKGDVGRSHHHVQPHHGHQKYQHLNPAEREIAERLEKLKEKTPEQVAAAKVSEKDIASRLANLKGENPDIKAGQSRPYYRPPDRRTQQAQIDDLLDEIADEVELDSRLPDPTKQIEDRLSRLRGVPDTRSSGTENNLNRSDSTEAKPFTHTNIGQDKSKRNNEDGGEISIDEMNKLIQQTADELEMDAKKAMTDLEKDKDIMRRLQEIKSRRKDDVNKQGTPRPEGEQAQSDSDNENEEEMTKNLVKQLLEESKLDEAAARDGIDVGGLNTDRKKSNTAQKEEEIEDDDELPYCTLCTEDATIRCHGCDLDLYCNRCWNESHKEFMMTDHETSSALRQWEKNNQSPDVIRDTEIQPSCPGFAFVHDSASLVVVQANPGHSGWILLLIDLGRGQPE</sequence>
<gene>
    <name evidence="7" type="ORF">FSP39_002347</name>
</gene>
<dbReference type="GO" id="GO:0008270">
    <property type="term" value="F:zinc ion binding"/>
    <property type="evidence" value="ECO:0007669"/>
    <property type="project" value="UniProtKB-KW"/>
</dbReference>
<dbReference type="EMBL" id="VSWD01000009">
    <property type="protein sequence ID" value="KAK3092400.1"/>
    <property type="molecule type" value="Genomic_DNA"/>
</dbReference>